<dbReference type="HOGENOM" id="CLU_2876382_0_0_10"/>
<dbReference type="AlphaFoldDB" id="I9K7Q7"/>
<organism evidence="1 2">
    <name type="scientific">Bacteroides fragilis CL05T12C13</name>
    <dbReference type="NCBI Taxonomy" id="997881"/>
    <lineage>
        <taxon>Bacteria</taxon>
        <taxon>Pseudomonadati</taxon>
        <taxon>Bacteroidota</taxon>
        <taxon>Bacteroidia</taxon>
        <taxon>Bacteroidales</taxon>
        <taxon>Bacteroidaceae</taxon>
        <taxon>Bacteroides</taxon>
    </lineage>
</organism>
<comment type="caution">
    <text evidence="1">The sequence shown here is derived from an EMBL/GenBank/DDBJ whole genome shotgun (WGS) entry which is preliminary data.</text>
</comment>
<proteinExistence type="predicted"/>
<dbReference type="Proteomes" id="UP000003917">
    <property type="component" value="Unassembled WGS sequence"/>
</dbReference>
<protein>
    <submittedName>
        <fullName evidence="1">Uncharacterized protein</fullName>
    </submittedName>
</protein>
<accession>I9K7Q7</accession>
<evidence type="ECO:0000313" key="1">
    <source>
        <dbReference type="EMBL" id="EIY95824.1"/>
    </source>
</evidence>
<gene>
    <name evidence="1" type="ORF">HMPREF1080_02796</name>
</gene>
<evidence type="ECO:0000313" key="2">
    <source>
        <dbReference type="Proteomes" id="UP000003917"/>
    </source>
</evidence>
<sequence length="66" mass="7285">MIRMKKKSQSGKVPVSKLQAFLSELSGMLSQEGSEFFVNRSDDGTTSIRLARGQYLTISMQKGGRS</sequence>
<name>I9K7Q7_BACFG</name>
<reference evidence="1 2" key="1">
    <citation type="submission" date="2012-02" db="EMBL/GenBank/DDBJ databases">
        <title>The Genome Sequence of Bacteroides fragilis CL05T12C13.</title>
        <authorList>
            <consortium name="The Broad Institute Genome Sequencing Platform"/>
            <person name="Earl A."/>
            <person name="Ward D."/>
            <person name="Feldgarden M."/>
            <person name="Gevers D."/>
            <person name="Zitomersky N.L."/>
            <person name="Coyne M.J."/>
            <person name="Comstock L.E."/>
            <person name="Young S.K."/>
            <person name="Zeng Q."/>
            <person name="Gargeya S."/>
            <person name="Fitzgerald M."/>
            <person name="Haas B."/>
            <person name="Abouelleil A."/>
            <person name="Alvarado L."/>
            <person name="Arachchi H.M."/>
            <person name="Berlin A."/>
            <person name="Chapman S.B."/>
            <person name="Gearin G."/>
            <person name="Goldberg J."/>
            <person name="Griggs A."/>
            <person name="Gujja S."/>
            <person name="Hansen M."/>
            <person name="Heiman D."/>
            <person name="Howarth C."/>
            <person name="Larimer J."/>
            <person name="Lui A."/>
            <person name="MacDonald P.J.P."/>
            <person name="McCowen C."/>
            <person name="Montmayeur A."/>
            <person name="Murphy C."/>
            <person name="Neiman D."/>
            <person name="Pearson M."/>
            <person name="Priest M."/>
            <person name="Roberts A."/>
            <person name="Saif S."/>
            <person name="Shea T."/>
            <person name="Sisk P."/>
            <person name="Stolte C."/>
            <person name="Sykes S."/>
            <person name="Wortman J."/>
            <person name="Nusbaum C."/>
            <person name="Birren B."/>
        </authorList>
    </citation>
    <scope>NUCLEOTIDE SEQUENCE [LARGE SCALE GENOMIC DNA]</scope>
    <source>
        <strain evidence="1 2">CL05T12C13</strain>
    </source>
</reference>
<dbReference type="EMBL" id="AGXP01000028">
    <property type="protein sequence ID" value="EIY95824.1"/>
    <property type="molecule type" value="Genomic_DNA"/>
</dbReference>